<comment type="caution">
    <text evidence="2">The sequence shown here is derived from an EMBL/GenBank/DDBJ whole genome shotgun (WGS) entry which is preliminary data.</text>
</comment>
<organism evidence="2 3">
    <name type="scientific">Acinetobacter johnsonii</name>
    <dbReference type="NCBI Taxonomy" id="40214"/>
    <lineage>
        <taxon>Bacteria</taxon>
        <taxon>Pseudomonadati</taxon>
        <taxon>Pseudomonadota</taxon>
        <taxon>Gammaproteobacteria</taxon>
        <taxon>Moraxellales</taxon>
        <taxon>Moraxellaceae</taxon>
        <taxon>Acinetobacter</taxon>
    </lineage>
</organism>
<name>A0AA42MBP8_ACIJO</name>
<dbReference type="InterPro" id="IPR057253">
    <property type="entry name" value="CoiA-like_N"/>
</dbReference>
<accession>A0AA42MBP8</accession>
<dbReference type="RefSeq" id="WP_278345116.1">
    <property type="nucleotide sequence ID" value="NZ_JAOCCL010000027.1"/>
</dbReference>
<evidence type="ECO:0000259" key="1">
    <source>
        <dbReference type="Pfam" id="PF25164"/>
    </source>
</evidence>
<reference evidence="2" key="1">
    <citation type="submission" date="2022-09" db="EMBL/GenBank/DDBJ databases">
        <title>Intensive care unit water sources are persistently colonized with multi-drug resistant bacteria and are the site of extensive horizontal gene transfer of antibiotic resistance genes.</title>
        <authorList>
            <person name="Diorio-Toth L."/>
        </authorList>
    </citation>
    <scope>NUCLEOTIDE SEQUENCE</scope>
    <source>
        <strain evidence="2">GD03885</strain>
    </source>
</reference>
<evidence type="ECO:0000313" key="3">
    <source>
        <dbReference type="Proteomes" id="UP001160116"/>
    </source>
</evidence>
<dbReference type="EMBL" id="JAOCCL010000027">
    <property type="protein sequence ID" value="MDH0827059.1"/>
    <property type="molecule type" value="Genomic_DNA"/>
</dbReference>
<protein>
    <submittedName>
        <fullName evidence="2">Competence protein CoiA family protein</fullName>
    </submittedName>
</protein>
<dbReference type="Proteomes" id="UP001160116">
    <property type="component" value="Unassembled WGS sequence"/>
</dbReference>
<dbReference type="Pfam" id="PF25164">
    <property type="entry name" value="CoiA_N"/>
    <property type="match status" value="1"/>
</dbReference>
<gene>
    <name evidence="2" type="ORF">N5C97_11220</name>
</gene>
<sequence length="299" mass="34390">MTMYVALNENNNLVQIENVERGLACKCTCFECGETVIARKGDIKEHHFAHASNKESCNINPESVLHKYAKEVILESMGLMLPAIPNTEDNEAAWWTFDKIIPEFHLGLIRPDLACYYNDEPVFIEIAVTHFIDENKLKIIESMNVNTLEIDLSSLLQAELVIPSEQAKKLILESLDHKSWLYPQAPEVIKNGIEGKISKNPLEVTEQLATNTTPNVSSWEDYQFTINGIWVRARKFSSGMLSVNCIYNPEIIAILKQWRNEGGGRFDQKYRSWNYWQPFSATVLERLEQMHTPKDIKHY</sequence>
<evidence type="ECO:0000313" key="2">
    <source>
        <dbReference type="EMBL" id="MDH0827059.1"/>
    </source>
</evidence>
<dbReference type="AlphaFoldDB" id="A0AA42MBP8"/>
<proteinExistence type="predicted"/>
<feature type="domain" description="Competence protein CoiA-like N-terminal" evidence="1">
    <location>
        <begin position="26"/>
        <end position="59"/>
    </location>
</feature>